<evidence type="ECO:0000259" key="1">
    <source>
        <dbReference type="SMART" id="SM01351"/>
    </source>
</evidence>
<name>A0A107FB30_9BURK</name>
<dbReference type="OrthoDB" id="8841651at2"/>
<evidence type="ECO:0000313" key="2">
    <source>
        <dbReference type="EMBL" id="KWE13832.1"/>
    </source>
</evidence>
<evidence type="ECO:0000313" key="3">
    <source>
        <dbReference type="Proteomes" id="UP000062998"/>
    </source>
</evidence>
<gene>
    <name evidence="2" type="ORF">WL73_30155</name>
</gene>
<protein>
    <recommendedName>
        <fullName evidence="1">Lysine-specific metallo-endopeptidase domain-containing protein</fullName>
    </recommendedName>
</protein>
<feature type="domain" description="Lysine-specific metallo-endopeptidase" evidence="1">
    <location>
        <begin position="58"/>
        <end position="212"/>
    </location>
</feature>
<comment type="caution">
    <text evidence="2">The sequence shown here is derived from an EMBL/GenBank/DDBJ whole genome shotgun (WGS) entry which is preliminary data.</text>
</comment>
<dbReference type="SUPFAM" id="SSF55486">
    <property type="entry name" value="Metalloproteases ('zincins'), catalytic domain"/>
    <property type="match status" value="1"/>
</dbReference>
<reference evidence="2 3" key="1">
    <citation type="submission" date="2015-11" db="EMBL/GenBank/DDBJ databases">
        <title>Expanding the genomic diversity of Burkholderia species for the development of highly accurate diagnostics.</title>
        <authorList>
            <person name="Sahl J."/>
            <person name="Keim P."/>
            <person name="Wagner D."/>
        </authorList>
    </citation>
    <scope>NUCLEOTIDE SEQUENCE [LARGE SCALE GENOMIC DNA]</scope>
    <source>
        <strain evidence="2 3">MSMB2167WGS</strain>
    </source>
</reference>
<dbReference type="InterPro" id="IPR034108">
    <property type="entry name" value="Pept_M35-like_proteobacteria"/>
</dbReference>
<dbReference type="CDD" id="cd11007">
    <property type="entry name" value="M35_like_1"/>
    <property type="match status" value="1"/>
</dbReference>
<dbReference type="RefSeq" id="WP_060307237.1">
    <property type="nucleotide sequence ID" value="NZ_JAXKSK010000005.1"/>
</dbReference>
<dbReference type="InterPro" id="IPR024079">
    <property type="entry name" value="MetalloPept_cat_dom_sf"/>
</dbReference>
<dbReference type="EMBL" id="LPIX01000003">
    <property type="protein sequence ID" value="KWE13832.1"/>
    <property type="molecule type" value="Genomic_DNA"/>
</dbReference>
<dbReference type="Proteomes" id="UP000062998">
    <property type="component" value="Unassembled WGS sequence"/>
</dbReference>
<dbReference type="Pfam" id="PF14521">
    <property type="entry name" value="Aspzincin_M35"/>
    <property type="match status" value="1"/>
</dbReference>
<dbReference type="InterPro" id="IPR029463">
    <property type="entry name" value="Lys_MEP"/>
</dbReference>
<accession>A0A107FB30</accession>
<dbReference type="SMART" id="SM01351">
    <property type="entry name" value="Aspzincin_M35"/>
    <property type="match status" value="1"/>
</dbReference>
<dbReference type="AlphaFoldDB" id="A0A107FB30"/>
<dbReference type="Gene3D" id="3.40.390.10">
    <property type="entry name" value="Collagenase (Catalytic Domain)"/>
    <property type="match status" value="1"/>
</dbReference>
<sequence>MGNQTTVAETTTNTIAGSQHFADVDLRPICENMTNPEFRAVFAKAQAKAIEKLDARVVSLQRWSQYEKDRVFKWFGRADEATRMHLLTGLTKVVKVVRSFNENNVVRTGSAADLATGCTPNPVGTDGEAAHVCAPDTATHTIAISARFCTMRPWTANADSHVSTIIHEATHFHDTMSSTDDQYTITRFLPEWGRSHPVLAINNADSIAGYVVDGD</sequence>
<proteinExistence type="predicted"/>
<organism evidence="2 3">
    <name type="scientific">Burkholderia ubonensis</name>
    <dbReference type="NCBI Taxonomy" id="101571"/>
    <lineage>
        <taxon>Bacteria</taxon>
        <taxon>Pseudomonadati</taxon>
        <taxon>Pseudomonadota</taxon>
        <taxon>Betaproteobacteria</taxon>
        <taxon>Burkholderiales</taxon>
        <taxon>Burkholderiaceae</taxon>
        <taxon>Burkholderia</taxon>
        <taxon>Burkholderia cepacia complex</taxon>
    </lineage>
</organism>
<dbReference type="GO" id="GO:0004222">
    <property type="term" value="F:metalloendopeptidase activity"/>
    <property type="evidence" value="ECO:0007669"/>
    <property type="project" value="InterPro"/>
</dbReference>